<comment type="caution">
    <text evidence="2">The sequence shown here is derived from an EMBL/GenBank/DDBJ whole genome shotgun (WGS) entry which is preliminary data.</text>
</comment>
<dbReference type="Proteomes" id="UP000231183">
    <property type="component" value="Unassembled WGS sequence"/>
</dbReference>
<feature type="region of interest" description="Disordered" evidence="1">
    <location>
        <begin position="66"/>
        <end position="85"/>
    </location>
</feature>
<gene>
    <name evidence="2" type="ORF">COU31_03110</name>
</gene>
<name>A0A2M6W3U6_9BACT</name>
<evidence type="ECO:0000313" key="3">
    <source>
        <dbReference type="Proteomes" id="UP000231183"/>
    </source>
</evidence>
<accession>A0A2M6W3U6</accession>
<evidence type="ECO:0000313" key="2">
    <source>
        <dbReference type="EMBL" id="PIT87405.1"/>
    </source>
</evidence>
<feature type="region of interest" description="Disordered" evidence="1">
    <location>
        <begin position="96"/>
        <end position="115"/>
    </location>
</feature>
<dbReference type="AlphaFoldDB" id="A0A2M6W3U6"/>
<feature type="region of interest" description="Disordered" evidence="1">
    <location>
        <begin position="1"/>
        <end position="42"/>
    </location>
</feature>
<evidence type="ECO:0000256" key="1">
    <source>
        <dbReference type="SAM" id="MobiDB-lite"/>
    </source>
</evidence>
<proteinExistence type="predicted"/>
<dbReference type="EMBL" id="PFBX01000029">
    <property type="protein sequence ID" value="PIT87405.1"/>
    <property type="molecule type" value="Genomic_DNA"/>
</dbReference>
<reference evidence="3" key="1">
    <citation type="submission" date="2017-09" db="EMBL/GenBank/DDBJ databases">
        <title>Depth-based differentiation of microbial function through sediment-hosted aquifers and enrichment of novel symbionts in the deep terrestrial subsurface.</title>
        <authorList>
            <person name="Probst A.J."/>
            <person name="Ladd B."/>
            <person name="Jarett J.K."/>
            <person name="Geller-Mcgrath D.E."/>
            <person name="Sieber C.M.K."/>
            <person name="Emerson J.B."/>
            <person name="Anantharaman K."/>
            <person name="Thomas B.C."/>
            <person name="Malmstrom R."/>
            <person name="Stieglmeier M."/>
            <person name="Klingl A."/>
            <person name="Woyke T."/>
            <person name="Ryan C.M."/>
            <person name="Banfield J.F."/>
        </authorList>
    </citation>
    <scope>NUCLEOTIDE SEQUENCE [LARGE SCALE GENOMIC DNA]</scope>
</reference>
<feature type="compositionally biased region" description="Basic and acidic residues" evidence="1">
    <location>
        <begin position="10"/>
        <end position="22"/>
    </location>
</feature>
<feature type="compositionally biased region" description="Basic and acidic residues" evidence="1">
    <location>
        <begin position="97"/>
        <end position="114"/>
    </location>
</feature>
<protein>
    <submittedName>
        <fullName evidence="2">Uncharacterized protein</fullName>
    </submittedName>
</protein>
<organism evidence="2 3">
    <name type="scientific">Candidatus Magasanikbacteria bacterium CG10_big_fil_rev_8_21_14_0_10_40_10</name>
    <dbReference type="NCBI Taxonomy" id="1974648"/>
    <lineage>
        <taxon>Bacteria</taxon>
        <taxon>Candidatus Magasanikiibacteriota</taxon>
    </lineage>
</organism>
<sequence length="186" mass="21744">MFERFFTGRRPKEGPPNRDQLAEKNGLQPSEAPSNLVEFSEEQLSDVKKAGLEIETYLTPISSENLKKQQQEEEDMESFIQKNTTDEIRERIKKLQKKSEGFHNEQMRLNRRNNELSILKQSRELNEEEEKEKMENDKRISILSDLIAQKKRWIYGLQQGINNKEVRAMANASKSNKQTSSNEISV</sequence>